<accession>A0A368TVE4</accession>
<dbReference type="EMBL" id="QPIJ01000037">
    <property type="protein sequence ID" value="RCV88735.1"/>
    <property type="molecule type" value="Genomic_DNA"/>
</dbReference>
<dbReference type="PANTHER" id="PTHR47429:SF8">
    <property type="entry name" value="PHOTOTROPIN-1-LIKE"/>
    <property type="match status" value="1"/>
</dbReference>
<dbReference type="GO" id="GO:0006355">
    <property type="term" value="P:regulation of DNA-templated transcription"/>
    <property type="evidence" value="ECO:0007669"/>
    <property type="project" value="InterPro"/>
</dbReference>
<sequence length="250" mass="28012">MSIENVRAKLLKIAVEQSYNSVLVTNSDISPGGPFIVYCNKAFCLMTGYSSKELLGKSPRILQGPDTDSAVIDTMRDALNKKIFWEGSTVNYRKSGEIYIVNWNISPVFGNGVEVTHFVSVQQEVTQFHIAKEENNALAKLLNKSPDPALVVNSKWRIVFSNTAFESLSGYQSNELMGEIPTCFIPGEQDCEVYQKMLKTFDAGQPFQAHLVNKSKDGERKFIHHTIEPIIDNSGKNTHFIVILDEMRGD</sequence>
<keyword evidence="3" id="KW-0157">Chromophore</keyword>
<dbReference type="Pfam" id="PF00989">
    <property type="entry name" value="PAS"/>
    <property type="match status" value="1"/>
</dbReference>
<proteinExistence type="predicted"/>
<dbReference type="RefSeq" id="WP_114487570.1">
    <property type="nucleotide sequence ID" value="NZ_CBCSHM010000048.1"/>
</dbReference>
<evidence type="ECO:0000313" key="6">
    <source>
        <dbReference type="Proteomes" id="UP000253204"/>
    </source>
</evidence>
<dbReference type="InterPro" id="IPR013767">
    <property type="entry name" value="PAS_fold"/>
</dbReference>
<comment type="caution">
    <text evidence="5">The sequence shown here is derived from an EMBL/GenBank/DDBJ whole genome shotgun (WGS) entry which is preliminary data.</text>
</comment>
<dbReference type="InterPro" id="IPR035965">
    <property type="entry name" value="PAS-like_dom_sf"/>
</dbReference>
<protein>
    <submittedName>
        <fullName evidence="5">PAS domain-containing protein</fullName>
    </submittedName>
</protein>
<dbReference type="Gene3D" id="3.30.450.20">
    <property type="entry name" value="PAS domain"/>
    <property type="match status" value="2"/>
</dbReference>
<keyword evidence="1" id="KW-0285">Flavoprotein</keyword>
<feature type="domain" description="PAS" evidence="4">
    <location>
        <begin position="134"/>
        <end position="179"/>
    </location>
</feature>
<dbReference type="NCBIfam" id="TIGR00229">
    <property type="entry name" value="sensory_box"/>
    <property type="match status" value="2"/>
</dbReference>
<feature type="domain" description="PAS" evidence="4">
    <location>
        <begin position="7"/>
        <end position="82"/>
    </location>
</feature>
<evidence type="ECO:0000259" key="4">
    <source>
        <dbReference type="PROSITE" id="PS50112"/>
    </source>
</evidence>
<dbReference type="SMART" id="SM00091">
    <property type="entry name" value="PAS"/>
    <property type="match status" value="2"/>
</dbReference>
<dbReference type="SUPFAM" id="SSF55785">
    <property type="entry name" value="PYP-like sensor domain (PAS domain)"/>
    <property type="match status" value="2"/>
</dbReference>
<organism evidence="5 6">
    <name type="scientific">Vreelandella rituensis</name>
    <dbReference type="NCBI Taxonomy" id="2282306"/>
    <lineage>
        <taxon>Bacteria</taxon>
        <taxon>Pseudomonadati</taxon>
        <taxon>Pseudomonadota</taxon>
        <taxon>Gammaproteobacteria</taxon>
        <taxon>Oceanospirillales</taxon>
        <taxon>Halomonadaceae</taxon>
        <taxon>Vreelandella</taxon>
    </lineage>
</organism>
<keyword evidence="2" id="KW-0288">FMN</keyword>
<name>A0A368TVE4_9GAMM</name>
<evidence type="ECO:0000256" key="2">
    <source>
        <dbReference type="ARBA" id="ARBA00022643"/>
    </source>
</evidence>
<dbReference type="InterPro" id="IPR000014">
    <property type="entry name" value="PAS"/>
</dbReference>
<keyword evidence="6" id="KW-1185">Reference proteome</keyword>
<dbReference type="Pfam" id="PF13426">
    <property type="entry name" value="PAS_9"/>
    <property type="match status" value="1"/>
</dbReference>
<reference evidence="5 6" key="1">
    <citation type="submission" date="2018-07" db="EMBL/GenBank/DDBJ databases">
        <title>Halomonas rutogse sp. nov., isolated from Lake TangqianCo on Tibetan Plateau.</title>
        <authorList>
            <person name="Lu H."/>
            <person name="Xing P."/>
            <person name="Wu Q."/>
        </authorList>
    </citation>
    <scope>NUCLEOTIDE SEQUENCE [LARGE SCALE GENOMIC DNA]</scope>
    <source>
        <strain evidence="5 6">TQ8S</strain>
    </source>
</reference>
<dbReference type="PROSITE" id="PS50112">
    <property type="entry name" value="PAS"/>
    <property type="match status" value="2"/>
</dbReference>
<evidence type="ECO:0000256" key="1">
    <source>
        <dbReference type="ARBA" id="ARBA00022630"/>
    </source>
</evidence>
<gene>
    <name evidence="5" type="ORF">DU506_14235</name>
</gene>
<dbReference type="CDD" id="cd00130">
    <property type="entry name" value="PAS"/>
    <property type="match status" value="2"/>
</dbReference>
<evidence type="ECO:0000256" key="3">
    <source>
        <dbReference type="ARBA" id="ARBA00022991"/>
    </source>
</evidence>
<dbReference type="AlphaFoldDB" id="A0A368TVE4"/>
<dbReference type="PANTHER" id="PTHR47429">
    <property type="entry name" value="PROTEIN TWIN LOV 1"/>
    <property type="match status" value="1"/>
</dbReference>
<dbReference type="Proteomes" id="UP000253204">
    <property type="component" value="Unassembled WGS sequence"/>
</dbReference>
<dbReference type="OrthoDB" id="9812260at2"/>
<evidence type="ECO:0000313" key="5">
    <source>
        <dbReference type="EMBL" id="RCV88735.1"/>
    </source>
</evidence>